<dbReference type="SUPFAM" id="SSF53850">
    <property type="entry name" value="Periplasmic binding protein-like II"/>
    <property type="match status" value="1"/>
</dbReference>
<evidence type="ECO:0000313" key="5">
    <source>
        <dbReference type="EMBL" id="GAA1767465.1"/>
    </source>
</evidence>
<evidence type="ECO:0000256" key="4">
    <source>
        <dbReference type="ARBA" id="ARBA00022764"/>
    </source>
</evidence>
<protein>
    <submittedName>
        <fullName evidence="5">Spermidine/putrescine ABC transporter substrate-binding protein</fullName>
    </submittedName>
</protein>
<proteinExistence type="predicted"/>
<dbReference type="InterPro" id="IPR001188">
    <property type="entry name" value="Sperm_putr-bd"/>
</dbReference>
<dbReference type="RefSeq" id="WP_232498180.1">
    <property type="nucleotide sequence ID" value="NZ_BAAANH010000006.1"/>
</dbReference>
<evidence type="ECO:0000313" key="6">
    <source>
        <dbReference type="Proteomes" id="UP001500506"/>
    </source>
</evidence>
<comment type="caution">
    <text evidence="5">The sequence shown here is derived from an EMBL/GenBank/DDBJ whole genome shotgun (WGS) entry which is preliminary data.</text>
</comment>
<evidence type="ECO:0000256" key="1">
    <source>
        <dbReference type="ARBA" id="ARBA00004418"/>
    </source>
</evidence>
<dbReference type="PANTHER" id="PTHR30222:SF17">
    <property type="entry name" value="SPERMIDINE_PUTRESCINE-BINDING PERIPLASMIC PROTEIN"/>
    <property type="match status" value="1"/>
</dbReference>
<name>A0ABP4X0S4_9MICO</name>
<sequence length="394" mass="42332">MTHTRTPVRILASESAAKVIRSELSRRRFLSFAAAASATGLLAACSTGGGTSSAPQAVGAELEDALSIYTWGDYDNPDVLSAFTDELGPAITLDSFGSNEELISKLVAAKGTSGYDLVVPTGVFIPQMIENGLLQELNLDLIPNLEFMDPAFLGRAWDPDNAYSICKAWGTTGFVYDKTVISRELTSWADFLDAAQNEASGKTSVLDDPGDLTGMYFWANGIDWNTTDAGELAAAEDFLVNTLAPNISAFDSYPGGAAIPQGTHVLMQSWNGDARIGILESPDPDRWQWVFPGPETEIWMDNWAIATGAPNPEAAHAFINYVLTPENQLMQLDYIGYHTGATGIEAAAAEAELPMLDLVFFTPEQIATMREGEVNDAQQARVDIWNTTKAAAGA</sequence>
<dbReference type="InterPro" id="IPR006311">
    <property type="entry name" value="TAT_signal"/>
</dbReference>
<keyword evidence="4" id="KW-0574">Periplasm</keyword>
<keyword evidence="2" id="KW-0813">Transport</keyword>
<dbReference type="Proteomes" id="UP001500506">
    <property type="component" value="Unassembled WGS sequence"/>
</dbReference>
<dbReference type="CDD" id="cd13590">
    <property type="entry name" value="PBP2_PotD_PotF_like"/>
    <property type="match status" value="1"/>
</dbReference>
<organism evidence="5 6">
    <name type="scientific">Agromyces humatus</name>
    <dbReference type="NCBI Taxonomy" id="279573"/>
    <lineage>
        <taxon>Bacteria</taxon>
        <taxon>Bacillati</taxon>
        <taxon>Actinomycetota</taxon>
        <taxon>Actinomycetes</taxon>
        <taxon>Micrococcales</taxon>
        <taxon>Microbacteriaceae</taxon>
        <taxon>Agromyces</taxon>
    </lineage>
</organism>
<keyword evidence="6" id="KW-1185">Reference proteome</keyword>
<evidence type="ECO:0000256" key="2">
    <source>
        <dbReference type="ARBA" id="ARBA00022448"/>
    </source>
</evidence>
<comment type="subcellular location">
    <subcellularLocation>
        <location evidence="1">Periplasm</location>
    </subcellularLocation>
</comment>
<evidence type="ECO:0000256" key="3">
    <source>
        <dbReference type="ARBA" id="ARBA00022729"/>
    </source>
</evidence>
<dbReference type="Gene3D" id="3.40.190.10">
    <property type="entry name" value="Periplasmic binding protein-like II"/>
    <property type="match status" value="2"/>
</dbReference>
<dbReference type="PANTHER" id="PTHR30222">
    <property type="entry name" value="SPERMIDINE/PUTRESCINE-BINDING PERIPLASMIC PROTEIN"/>
    <property type="match status" value="1"/>
</dbReference>
<keyword evidence="3" id="KW-0732">Signal</keyword>
<dbReference type="EMBL" id="BAAANH010000006">
    <property type="protein sequence ID" value="GAA1767465.1"/>
    <property type="molecule type" value="Genomic_DNA"/>
</dbReference>
<dbReference type="PROSITE" id="PS51318">
    <property type="entry name" value="TAT"/>
    <property type="match status" value="1"/>
</dbReference>
<gene>
    <name evidence="5" type="ORF">GCM10009747_30130</name>
</gene>
<reference evidence="6" key="1">
    <citation type="journal article" date="2019" name="Int. J. Syst. Evol. Microbiol.">
        <title>The Global Catalogue of Microorganisms (GCM) 10K type strain sequencing project: providing services to taxonomists for standard genome sequencing and annotation.</title>
        <authorList>
            <consortium name="The Broad Institute Genomics Platform"/>
            <consortium name="The Broad Institute Genome Sequencing Center for Infectious Disease"/>
            <person name="Wu L."/>
            <person name="Ma J."/>
        </authorList>
    </citation>
    <scope>NUCLEOTIDE SEQUENCE [LARGE SCALE GENOMIC DNA]</scope>
    <source>
        <strain evidence="6">JCM 14319</strain>
    </source>
</reference>
<dbReference type="Pfam" id="PF13416">
    <property type="entry name" value="SBP_bac_8"/>
    <property type="match status" value="1"/>
</dbReference>
<dbReference type="InterPro" id="IPR006059">
    <property type="entry name" value="SBP"/>
</dbReference>
<dbReference type="PRINTS" id="PR00909">
    <property type="entry name" value="SPERMDNBNDNG"/>
</dbReference>
<accession>A0ABP4X0S4</accession>